<organism evidence="1">
    <name type="scientific">marine sediment metagenome</name>
    <dbReference type="NCBI Taxonomy" id="412755"/>
    <lineage>
        <taxon>unclassified sequences</taxon>
        <taxon>metagenomes</taxon>
        <taxon>ecological metagenomes</taxon>
    </lineage>
</organism>
<reference evidence="1" key="1">
    <citation type="journal article" date="2014" name="Front. Microbiol.">
        <title>High frequency of phylogenetically diverse reductive dehalogenase-homologous genes in deep subseafloor sedimentary metagenomes.</title>
        <authorList>
            <person name="Kawai M."/>
            <person name="Futagami T."/>
            <person name="Toyoda A."/>
            <person name="Takaki Y."/>
            <person name="Nishi S."/>
            <person name="Hori S."/>
            <person name="Arai W."/>
            <person name="Tsubouchi T."/>
            <person name="Morono Y."/>
            <person name="Uchiyama I."/>
            <person name="Ito T."/>
            <person name="Fujiyama A."/>
            <person name="Inagaki F."/>
            <person name="Takami H."/>
        </authorList>
    </citation>
    <scope>NUCLEOTIDE SEQUENCE</scope>
    <source>
        <strain evidence="1">Expedition CK06-06</strain>
    </source>
</reference>
<comment type="caution">
    <text evidence="1">The sequence shown here is derived from an EMBL/GenBank/DDBJ whole genome shotgun (WGS) entry which is preliminary data.</text>
</comment>
<sequence>MKPKFKTVRKLATNETALIKDVQQGGKKKLIFYRTIRKASKTSKGLYSATYKTK</sequence>
<dbReference type="EMBL" id="BARU01010009">
    <property type="protein sequence ID" value="GAH44124.1"/>
    <property type="molecule type" value="Genomic_DNA"/>
</dbReference>
<protein>
    <submittedName>
        <fullName evidence="1">Uncharacterized protein</fullName>
    </submittedName>
</protein>
<name>X1GR92_9ZZZZ</name>
<dbReference type="AlphaFoldDB" id="X1GR92"/>
<evidence type="ECO:0000313" key="1">
    <source>
        <dbReference type="EMBL" id="GAH44124.1"/>
    </source>
</evidence>
<gene>
    <name evidence="1" type="ORF">S03H2_19192</name>
</gene>
<proteinExistence type="predicted"/>
<accession>X1GR92</accession>